<proteinExistence type="predicted"/>
<evidence type="ECO:0000313" key="1">
    <source>
        <dbReference type="EMBL" id="GBF99971.1"/>
    </source>
</evidence>
<organism evidence="1 2">
    <name type="scientific">Raphidocelis subcapitata</name>
    <dbReference type="NCBI Taxonomy" id="307507"/>
    <lineage>
        <taxon>Eukaryota</taxon>
        <taxon>Viridiplantae</taxon>
        <taxon>Chlorophyta</taxon>
        <taxon>core chlorophytes</taxon>
        <taxon>Chlorophyceae</taxon>
        <taxon>CS clade</taxon>
        <taxon>Sphaeropleales</taxon>
        <taxon>Selenastraceae</taxon>
        <taxon>Raphidocelis</taxon>
    </lineage>
</organism>
<dbReference type="OrthoDB" id="513082at2759"/>
<protein>
    <submittedName>
        <fullName evidence="1">Uncharacterized protein</fullName>
    </submittedName>
</protein>
<sequence>MPTLGAQGGAAAAAAPTAAGDAKLEVDFSGRWIKDGQRSTPMTDALRVMQIGGIMRQAIKLVRGCNISQTDDEFVMDITSVIGWFKVRETYKLNGEVSSNRRRDFRRGGARGVARAAARDKLELKLEFDDPNGGVNVDEFTMPAPDELHIKTLLTTTAGEATEFTQVYRRAG</sequence>
<dbReference type="AlphaFoldDB" id="A0A2V0PJJ2"/>
<gene>
    <name evidence="1" type="ORF">Rsub_12664</name>
</gene>
<comment type="caution">
    <text evidence="1">The sequence shown here is derived from an EMBL/GenBank/DDBJ whole genome shotgun (WGS) entry which is preliminary data.</text>
</comment>
<dbReference type="Proteomes" id="UP000247498">
    <property type="component" value="Unassembled WGS sequence"/>
</dbReference>
<reference evidence="1 2" key="1">
    <citation type="journal article" date="2018" name="Sci. Rep.">
        <title>Raphidocelis subcapitata (=Pseudokirchneriella subcapitata) provides an insight into genome evolution and environmental adaptations in the Sphaeropleales.</title>
        <authorList>
            <person name="Suzuki S."/>
            <person name="Yamaguchi H."/>
            <person name="Nakajima N."/>
            <person name="Kawachi M."/>
        </authorList>
    </citation>
    <scope>NUCLEOTIDE SEQUENCE [LARGE SCALE GENOMIC DNA]</scope>
    <source>
        <strain evidence="1 2">NIES-35</strain>
    </source>
</reference>
<accession>A0A2V0PJJ2</accession>
<name>A0A2V0PJJ2_9CHLO</name>
<dbReference type="EMBL" id="BDRX01000183">
    <property type="protein sequence ID" value="GBF99971.1"/>
    <property type="molecule type" value="Genomic_DNA"/>
</dbReference>
<evidence type="ECO:0000313" key="2">
    <source>
        <dbReference type="Proteomes" id="UP000247498"/>
    </source>
</evidence>
<dbReference type="InParanoid" id="A0A2V0PJJ2"/>
<keyword evidence="2" id="KW-1185">Reference proteome</keyword>